<dbReference type="InterPro" id="IPR032508">
    <property type="entry name" value="FecR_C"/>
</dbReference>
<proteinExistence type="predicted"/>
<dbReference type="InterPro" id="IPR006860">
    <property type="entry name" value="FecR"/>
</dbReference>
<dbReference type="Gene3D" id="3.55.50.30">
    <property type="match status" value="1"/>
</dbReference>
<gene>
    <name evidence="3" type="ORF">ATK78_2779</name>
</gene>
<dbReference type="GO" id="GO:0016989">
    <property type="term" value="F:sigma factor antagonist activity"/>
    <property type="evidence" value="ECO:0007669"/>
    <property type="project" value="TreeGrafter"/>
</dbReference>
<dbReference type="PANTHER" id="PTHR30273:SF2">
    <property type="entry name" value="PROTEIN FECR"/>
    <property type="match status" value="1"/>
</dbReference>
<sequence length="335" mass="38255">MNIKQFGIVVDRYLAGKASVTEIKAIDQWLDESGENTEVMTDLKRRRLQEEILQKIRQSIPNKTHKERGLIIKIIKPYLRIAAMLAAFTGMILLYQNYQKKADHPTADKTYETYSTPKGRQAIITLSDGSVVQLNAATVLKYPKHFQGKTREVILEEGEAFFEITPNPHKPFIVHAAHQIDTRVLGTSFNISSYRASDQLTLSVNTGRVQVTKVTNKSKRTMGIFTPGQGLTYNVKKGTFKNHDMNAADLAAWKNNILILKDADFNELKQRLENWYGIEISLQAKSEPAVLFTGRYYNKSLQNVLQSLQRINHFRYELKGKKLIIENNAGNRNRK</sequence>
<organism evidence="3 4">
    <name type="scientific">Pedobacter metabolipauper</name>
    <dbReference type="NCBI Taxonomy" id="425513"/>
    <lineage>
        <taxon>Bacteria</taxon>
        <taxon>Pseudomonadati</taxon>
        <taxon>Bacteroidota</taxon>
        <taxon>Sphingobacteriia</taxon>
        <taxon>Sphingobacteriales</taxon>
        <taxon>Sphingobacteriaceae</taxon>
        <taxon>Pedobacter</taxon>
    </lineage>
</organism>
<evidence type="ECO:0000313" key="3">
    <source>
        <dbReference type="EMBL" id="TDQ08271.1"/>
    </source>
</evidence>
<dbReference type="Proteomes" id="UP000295620">
    <property type="component" value="Unassembled WGS sequence"/>
</dbReference>
<evidence type="ECO:0000259" key="1">
    <source>
        <dbReference type="Pfam" id="PF04773"/>
    </source>
</evidence>
<dbReference type="PANTHER" id="PTHR30273">
    <property type="entry name" value="PERIPLASMIC SIGNAL SENSOR AND SIGMA FACTOR ACTIVATOR FECR-RELATED"/>
    <property type="match status" value="1"/>
</dbReference>
<dbReference type="InterPro" id="IPR012373">
    <property type="entry name" value="Ferrdict_sens_TM"/>
</dbReference>
<reference evidence="3 4" key="1">
    <citation type="submission" date="2019-03" db="EMBL/GenBank/DDBJ databases">
        <title>Genomic Encyclopedia of Archaeal and Bacterial Type Strains, Phase II (KMG-II): from individual species to whole genera.</title>
        <authorList>
            <person name="Goeker M."/>
        </authorList>
    </citation>
    <scope>NUCLEOTIDE SEQUENCE [LARGE SCALE GENOMIC DNA]</scope>
    <source>
        <strain evidence="3 4">DSM 19035</strain>
    </source>
</reference>
<dbReference type="AlphaFoldDB" id="A0A4R6SV90"/>
<evidence type="ECO:0000259" key="2">
    <source>
        <dbReference type="Pfam" id="PF16344"/>
    </source>
</evidence>
<evidence type="ECO:0000313" key="4">
    <source>
        <dbReference type="Proteomes" id="UP000295620"/>
    </source>
</evidence>
<feature type="domain" description="FecR protein" evidence="1">
    <location>
        <begin position="113"/>
        <end position="210"/>
    </location>
</feature>
<protein>
    <submittedName>
        <fullName evidence="3">FecR family protein</fullName>
    </submittedName>
</protein>
<accession>A0A4R6SV90</accession>
<name>A0A4R6SV90_9SPHI</name>
<feature type="domain" description="Protein FecR C-terminal" evidence="2">
    <location>
        <begin position="258"/>
        <end position="325"/>
    </location>
</feature>
<dbReference type="Gene3D" id="2.60.120.1440">
    <property type="match status" value="1"/>
</dbReference>
<dbReference type="PIRSF" id="PIRSF018266">
    <property type="entry name" value="FecR"/>
    <property type="match status" value="1"/>
</dbReference>
<dbReference type="Pfam" id="PF04773">
    <property type="entry name" value="FecR"/>
    <property type="match status" value="1"/>
</dbReference>
<dbReference type="EMBL" id="SNYC01000005">
    <property type="protein sequence ID" value="TDQ08271.1"/>
    <property type="molecule type" value="Genomic_DNA"/>
</dbReference>
<comment type="caution">
    <text evidence="3">The sequence shown here is derived from an EMBL/GenBank/DDBJ whole genome shotgun (WGS) entry which is preliminary data.</text>
</comment>
<keyword evidence="4" id="KW-1185">Reference proteome</keyword>
<dbReference type="RefSeq" id="WP_133576660.1">
    <property type="nucleotide sequence ID" value="NZ_SNYC01000005.1"/>
</dbReference>
<dbReference type="Pfam" id="PF16344">
    <property type="entry name" value="FecR_C"/>
    <property type="match status" value="1"/>
</dbReference>
<dbReference type="OrthoDB" id="697544at2"/>